<dbReference type="EMBL" id="JABFDB010000025">
    <property type="protein sequence ID" value="NYZ23280.1"/>
    <property type="molecule type" value="Genomic_DNA"/>
</dbReference>
<keyword evidence="1" id="KW-0805">Transcription regulation</keyword>
<dbReference type="Pfam" id="PF01418">
    <property type="entry name" value="HTH_6"/>
    <property type="match status" value="1"/>
</dbReference>
<dbReference type="SUPFAM" id="SSF53697">
    <property type="entry name" value="SIS domain"/>
    <property type="match status" value="1"/>
</dbReference>
<evidence type="ECO:0000259" key="5">
    <source>
        <dbReference type="PROSITE" id="PS51464"/>
    </source>
</evidence>
<comment type="caution">
    <text evidence="6">The sequence shown here is derived from an EMBL/GenBank/DDBJ whole genome shotgun (WGS) entry which is preliminary data.</text>
</comment>
<accession>A0ABX2TG17</accession>
<gene>
    <name evidence="6" type="ORF">HND93_26540</name>
</gene>
<organism evidence="6 7">
    <name type="scientific">Azospirillum oleiclasticum</name>
    <dbReference type="NCBI Taxonomy" id="2735135"/>
    <lineage>
        <taxon>Bacteria</taxon>
        <taxon>Pseudomonadati</taxon>
        <taxon>Pseudomonadota</taxon>
        <taxon>Alphaproteobacteria</taxon>
        <taxon>Rhodospirillales</taxon>
        <taxon>Azospirillaceae</taxon>
        <taxon>Azospirillum</taxon>
    </lineage>
</organism>
<keyword evidence="3" id="KW-0804">Transcription</keyword>
<dbReference type="Gene3D" id="3.40.50.10490">
    <property type="entry name" value="Glucose-6-phosphate isomerase like protein, domain 1"/>
    <property type="match status" value="1"/>
</dbReference>
<dbReference type="PANTHER" id="PTHR30514">
    <property type="entry name" value="GLUCOKINASE"/>
    <property type="match status" value="1"/>
</dbReference>
<evidence type="ECO:0000313" key="6">
    <source>
        <dbReference type="EMBL" id="NYZ23280.1"/>
    </source>
</evidence>
<keyword evidence="7" id="KW-1185">Reference proteome</keyword>
<proteinExistence type="predicted"/>
<dbReference type="InterPro" id="IPR047640">
    <property type="entry name" value="RpiR-like"/>
</dbReference>
<dbReference type="InterPro" id="IPR035472">
    <property type="entry name" value="RpiR-like_SIS"/>
</dbReference>
<dbReference type="InterPro" id="IPR009057">
    <property type="entry name" value="Homeodomain-like_sf"/>
</dbReference>
<dbReference type="Gene3D" id="1.10.10.10">
    <property type="entry name" value="Winged helix-like DNA-binding domain superfamily/Winged helix DNA-binding domain"/>
    <property type="match status" value="1"/>
</dbReference>
<dbReference type="Proteomes" id="UP000584642">
    <property type="component" value="Unassembled WGS sequence"/>
</dbReference>
<dbReference type="PANTHER" id="PTHR30514:SF18">
    <property type="entry name" value="RPIR-FAMILY TRANSCRIPTIONAL REGULATOR"/>
    <property type="match status" value="1"/>
</dbReference>
<sequence>MAKRNVAEIERELRDLLPKVRGHVGQAIQFVIAHGDEVPVRSMRELAKRAGVPPVTLVRIAQKVGFEGFDEFRDSYVEAYMAGTHRNRSQAAELISLASAEGALGFAAKFAERELEIQRHTVAGLDSARLEAATADIVAADRVFVSGRRTMFGPAHSIAYSLRKAKPATHLLDVGGGMGLELTDLSPRDLFIGLSFHPYSRIVRSFAQSARSQGAKVIAITDSETSPIGALADHTFLSLVRGYSFPDSVAGAQMLGSILVGLAVATMGQAGLDRITANDIEMKNSGELLG</sequence>
<dbReference type="SUPFAM" id="SSF46689">
    <property type="entry name" value="Homeodomain-like"/>
    <property type="match status" value="1"/>
</dbReference>
<evidence type="ECO:0000313" key="7">
    <source>
        <dbReference type="Proteomes" id="UP000584642"/>
    </source>
</evidence>
<evidence type="ECO:0000256" key="1">
    <source>
        <dbReference type="ARBA" id="ARBA00023015"/>
    </source>
</evidence>
<dbReference type="InterPro" id="IPR000281">
    <property type="entry name" value="HTH_RpiR"/>
</dbReference>
<feature type="domain" description="HTH rpiR-type" evidence="4">
    <location>
        <begin position="7"/>
        <end position="83"/>
    </location>
</feature>
<protein>
    <submittedName>
        <fullName evidence="6">MurR/RpiR family transcriptional regulator</fullName>
    </submittedName>
</protein>
<reference evidence="6 7" key="1">
    <citation type="submission" date="2020-05" db="EMBL/GenBank/DDBJ databases">
        <title>Azospirillum oleiclasticum sp. nov, a nitrogen-fixing and heavy crude oil-emulsifying bacterium isolated from the crude oil of Yumen Oilfield.</title>
        <authorList>
            <person name="Wu D."/>
            <person name="Cai M."/>
            <person name="Zhang X."/>
        </authorList>
    </citation>
    <scope>NUCLEOTIDE SEQUENCE [LARGE SCALE GENOMIC DNA]</scope>
    <source>
        <strain evidence="6 7">ROY-1-1-2</strain>
    </source>
</reference>
<evidence type="ECO:0000259" key="4">
    <source>
        <dbReference type="PROSITE" id="PS51071"/>
    </source>
</evidence>
<dbReference type="InterPro" id="IPR046348">
    <property type="entry name" value="SIS_dom_sf"/>
</dbReference>
<evidence type="ECO:0000256" key="3">
    <source>
        <dbReference type="ARBA" id="ARBA00023163"/>
    </source>
</evidence>
<name>A0ABX2TG17_9PROT</name>
<dbReference type="PROSITE" id="PS51071">
    <property type="entry name" value="HTH_RPIR"/>
    <property type="match status" value="1"/>
</dbReference>
<feature type="domain" description="SIS" evidence="5">
    <location>
        <begin position="133"/>
        <end position="272"/>
    </location>
</feature>
<dbReference type="InterPro" id="IPR036388">
    <property type="entry name" value="WH-like_DNA-bd_sf"/>
</dbReference>
<keyword evidence="2" id="KW-0238">DNA-binding</keyword>
<dbReference type="RefSeq" id="WP_180285046.1">
    <property type="nucleotide sequence ID" value="NZ_JABFDB010000025.1"/>
</dbReference>
<dbReference type="InterPro" id="IPR001347">
    <property type="entry name" value="SIS_dom"/>
</dbReference>
<dbReference type="CDD" id="cd05013">
    <property type="entry name" value="SIS_RpiR"/>
    <property type="match status" value="1"/>
</dbReference>
<evidence type="ECO:0000256" key="2">
    <source>
        <dbReference type="ARBA" id="ARBA00023125"/>
    </source>
</evidence>
<dbReference type="Pfam" id="PF01380">
    <property type="entry name" value="SIS"/>
    <property type="match status" value="1"/>
</dbReference>
<dbReference type="PROSITE" id="PS51464">
    <property type="entry name" value="SIS"/>
    <property type="match status" value="1"/>
</dbReference>